<dbReference type="RefSeq" id="XP_056476355.1">
    <property type="nucleotide sequence ID" value="XM_056615998.1"/>
</dbReference>
<reference evidence="1" key="1">
    <citation type="submission" date="2022-11" db="EMBL/GenBank/DDBJ databases">
        <authorList>
            <person name="Petersen C."/>
        </authorList>
    </citation>
    <scope>NUCLEOTIDE SEQUENCE</scope>
    <source>
        <strain evidence="1">IBT 30761</strain>
    </source>
</reference>
<sequence length="81" mass="9306">MDNPAISVKVKGHYGGLHWVGLYARHAADDTNQFIAVRTTNRLLPAYAERIKTYENYKNWYSLDGPLYLLDSTITLFSKQL</sequence>
<dbReference type="OrthoDB" id="4486824at2759"/>
<accession>A0A9W9KDY2</accession>
<name>A0A9W9KDY2_9EURO</name>
<reference evidence="1" key="2">
    <citation type="journal article" date="2023" name="IMA Fungus">
        <title>Comparative genomic study of the Penicillium genus elucidates a diverse pangenome and 15 lateral gene transfer events.</title>
        <authorList>
            <person name="Petersen C."/>
            <person name="Sorensen T."/>
            <person name="Nielsen M.R."/>
            <person name="Sondergaard T.E."/>
            <person name="Sorensen J.L."/>
            <person name="Fitzpatrick D.A."/>
            <person name="Frisvad J.C."/>
            <person name="Nielsen K.L."/>
        </authorList>
    </citation>
    <scope>NUCLEOTIDE SEQUENCE</scope>
    <source>
        <strain evidence="1">IBT 30761</strain>
    </source>
</reference>
<gene>
    <name evidence="1" type="ORF">N7532_003504</name>
</gene>
<dbReference type="Proteomes" id="UP001149074">
    <property type="component" value="Unassembled WGS sequence"/>
</dbReference>
<organism evidence="1 2">
    <name type="scientific">Penicillium argentinense</name>
    <dbReference type="NCBI Taxonomy" id="1131581"/>
    <lineage>
        <taxon>Eukaryota</taxon>
        <taxon>Fungi</taxon>
        <taxon>Dikarya</taxon>
        <taxon>Ascomycota</taxon>
        <taxon>Pezizomycotina</taxon>
        <taxon>Eurotiomycetes</taxon>
        <taxon>Eurotiomycetidae</taxon>
        <taxon>Eurotiales</taxon>
        <taxon>Aspergillaceae</taxon>
        <taxon>Penicillium</taxon>
    </lineage>
</organism>
<dbReference type="GeneID" id="81354977"/>
<protein>
    <submittedName>
        <fullName evidence="1">Uncharacterized protein</fullName>
    </submittedName>
</protein>
<dbReference type="EMBL" id="JAPQKI010000004">
    <property type="protein sequence ID" value="KAJ5102975.1"/>
    <property type="molecule type" value="Genomic_DNA"/>
</dbReference>
<evidence type="ECO:0000313" key="1">
    <source>
        <dbReference type="EMBL" id="KAJ5102975.1"/>
    </source>
</evidence>
<keyword evidence="2" id="KW-1185">Reference proteome</keyword>
<comment type="caution">
    <text evidence="1">The sequence shown here is derived from an EMBL/GenBank/DDBJ whole genome shotgun (WGS) entry which is preliminary data.</text>
</comment>
<proteinExistence type="predicted"/>
<evidence type="ECO:0000313" key="2">
    <source>
        <dbReference type="Proteomes" id="UP001149074"/>
    </source>
</evidence>
<dbReference type="AlphaFoldDB" id="A0A9W9KDY2"/>